<proteinExistence type="inferred from homology"/>
<dbReference type="InterPro" id="IPR023184">
    <property type="entry name" value="Ubol_cytC_Rdtase_hinge_dom"/>
</dbReference>
<evidence type="ECO:0000256" key="12">
    <source>
        <dbReference type="SAM" id="MobiDB-lite"/>
    </source>
</evidence>
<keyword evidence="9 11" id="KW-1015">Disulfide bond</keyword>
<evidence type="ECO:0000256" key="5">
    <source>
        <dbReference type="ARBA" id="ARBA00022792"/>
    </source>
</evidence>
<evidence type="ECO:0000256" key="10">
    <source>
        <dbReference type="PIRNR" id="PIRNR000019"/>
    </source>
</evidence>
<dbReference type="FunFam" id="1.10.287.20:FF:000001">
    <property type="entry name" value="Cytochrome b-c1 complex subunit 6"/>
    <property type="match status" value="1"/>
</dbReference>
<organism evidence="14 15">
    <name type="scientific">Petromyzon marinus</name>
    <name type="common">Sea lamprey</name>
    <dbReference type="NCBI Taxonomy" id="7757"/>
    <lineage>
        <taxon>Eukaryota</taxon>
        <taxon>Metazoa</taxon>
        <taxon>Chordata</taxon>
        <taxon>Craniata</taxon>
        <taxon>Vertebrata</taxon>
        <taxon>Cyclostomata</taxon>
        <taxon>Hyperoartia</taxon>
        <taxon>Petromyzontiformes</taxon>
        <taxon>Petromyzontidae</taxon>
        <taxon>Petromyzon</taxon>
    </lineage>
</organism>
<gene>
    <name evidence="15" type="primary">LOC116957725</name>
</gene>
<dbReference type="Proteomes" id="UP001318040">
    <property type="component" value="Chromosome 84"/>
</dbReference>
<dbReference type="GeneID" id="116957725"/>
<comment type="similarity">
    <text evidence="2 10">Belongs to the UQCRH/QCR6 family.</text>
</comment>
<name>A0AAJ7XIR1_PETMA</name>
<feature type="domain" description="Ubiquinol-cytochrome C reductase hinge" evidence="13">
    <location>
        <begin position="24"/>
        <end position="85"/>
    </location>
</feature>
<evidence type="ECO:0000256" key="1">
    <source>
        <dbReference type="ARBA" id="ARBA00004137"/>
    </source>
</evidence>
<dbReference type="GO" id="GO:0005743">
    <property type="term" value="C:mitochondrial inner membrane"/>
    <property type="evidence" value="ECO:0007669"/>
    <property type="project" value="UniProtKB-SubCell"/>
</dbReference>
<keyword evidence="6 10" id="KW-0249">Electron transport</keyword>
<dbReference type="RefSeq" id="XP_032835941.1">
    <property type="nucleotide sequence ID" value="XM_032980050.1"/>
</dbReference>
<keyword evidence="3 10" id="KW-0813">Transport</keyword>
<evidence type="ECO:0000256" key="9">
    <source>
        <dbReference type="ARBA" id="ARBA00023157"/>
    </source>
</evidence>
<evidence type="ECO:0000259" key="13">
    <source>
        <dbReference type="Pfam" id="PF02320"/>
    </source>
</evidence>
<evidence type="ECO:0000256" key="4">
    <source>
        <dbReference type="ARBA" id="ARBA00022660"/>
    </source>
</evidence>
<dbReference type="PANTHER" id="PTHR15336">
    <property type="entry name" value="UBIQUINOL-CYTOCHROME C REDUCTASE COMPLEX 7.8 KDA PROTEIN"/>
    <property type="match status" value="1"/>
</dbReference>
<dbReference type="InterPro" id="IPR003422">
    <property type="entry name" value="Cyt_b-c1_6"/>
</dbReference>
<evidence type="ECO:0000313" key="14">
    <source>
        <dbReference type="Proteomes" id="UP001318040"/>
    </source>
</evidence>
<feature type="disulfide bond" evidence="11">
    <location>
        <begin position="33"/>
        <end position="75"/>
    </location>
</feature>
<protein>
    <recommendedName>
        <fullName evidence="10">Cytochrome b-c1 complex subunit 6</fullName>
    </recommendedName>
</protein>
<comment type="subcellular location">
    <subcellularLocation>
        <location evidence="1">Mitochondrion inner membrane</location>
        <topology evidence="1">Peripheral membrane protein</topology>
        <orientation evidence="1">Intermembrane side</orientation>
    </subcellularLocation>
</comment>
<evidence type="ECO:0000313" key="15">
    <source>
        <dbReference type="RefSeq" id="XP_032835941.1"/>
    </source>
</evidence>
<feature type="region of interest" description="Disordered" evidence="12">
    <location>
        <begin position="1"/>
        <end position="24"/>
    </location>
</feature>
<dbReference type="Gene3D" id="1.10.287.20">
    <property type="entry name" value="Ubiquinol-cytochrome C reductase hinge domain"/>
    <property type="match status" value="1"/>
</dbReference>
<dbReference type="AlphaFoldDB" id="A0AAJ7XIR1"/>
<keyword evidence="7 10" id="KW-0496">Mitochondrion</keyword>
<dbReference type="GO" id="GO:0006122">
    <property type="term" value="P:mitochondrial electron transport, ubiquinol to cytochrome c"/>
    <property type="evidence" value="ECO:0007669"/>
    <property type="project" value="InterPro"/>
</dbReference>
<evidence type="ECO:0000256" key="6">
    <source>
        <dbReference type="ARBA" id="ARBA00022982"/>
    </source>
</evidence>
<feature type="compositionally biased region" description="Acidic residues" evidence="12">
    <location>
        <begin position="12"/>
        <end position="22"/>
    </location>
</feature>
<dbReference type="PANTHER" id="PTHR15336:SF0">
    <property type="entry name" value="CYTOCHROME B-C1 COMPLEX SUBUNIT 6, MITOCHONDRIAL"/>
    <property type="match status" value="1"/>
</dbReference>
<keyword evidence="5 10" id="KW-0999">Mitochondrion inner membrane</keyword>
<evidence type="ECO:0000256" key="3">
    <source>
        <dbReference type="ARBA" id="ARBA00022448"/>
    </source>
</evidence>
<keyword evidence="8 10" id="KW-0472">Membrane</keyword>
<evidence type="ECO:0000256" key="8">
    <source>
        <dbReference type="ARBA" id="ARBA00023136"/>
    </source>
</evidence>
<dbReference type="KEGG" id="pmrn:116957725"/>
<evidence type="ECO:0000256" key="11">
    <source>
        <dbReference type="PIRSR" id="PIRSR000019-1"/>
    </source>
</evidence>
<reference evidence="15" key="1">
    <citation type="submission" date="2025-08" db="UniProtKB">
        <authorList>
            <consortium name="RefSeq"/>
        </authorList>
    </citation>
    <scope>IDENTIFICATION</scope>
    <source>
        <tissue evidence="15">Sperm</tissue>
    </source>
</reference>
<feature type="disulfide bond" evidence="11">
    <location>
        <begin position="47"/>
        <end position="61"/>
    </location>
</feature>
<dbReference type="SUPFAM" id="SSF81531">
    <property type="entry name" value="Non-heme 11 kDa protein of cytochrome bc1 complex (Ubiquinol-cytochrome c reductase)"/>
    <property type="match status" value="1"/>
</dbReference>
<evidence type="ECO:0000256" key="7">
    <source>
        <dbReference type="ARBA" id="ARBA00023128"/>
    </source>
</evidence>
<dbReference type="Pfam" id="PF02320">
    <property type="entry name" value="UCR_hinge"/>
    <property type="match status" value="1"/>
</dbReference>
<keyword evidence="14" id="KW-1185">Reference proteome</keyword>
<dbReference type="PIRSF" id="PIRSF000019">
    <property type="entry name" value="Bc1_11K"/>
    <property type="match status" value="1"/>
</dbReference>
<keyword evidence="4 10" id="KW-0679">Respiratory chain</keyword>
<accession>A0AAJ7XIR1</accession>
<comment type="function">
    <text evidence="10">Component of the ubiquinol-cytochrome c oxidoreductase, a multisubunit transmembrane complex that is part of the mitochondrial electron transport chain which drives oxidative phosphorylation.</text>
</comment>
<sequence>METVKAASPEPEPVEEEEEEDVVDPRDAVIERCTRGCESLKAELSSCEARVSSRTRTQETCAQELLDLIHCQDHCVSKHLFSKLK</sequence>
<evidence type="ECO:0000256" key="2">
    <source>
        <dbReference type="ARBA" id="ARBA00006498"/>
    </source>
</evidence>
<dbReference type="InterPro" id="IPR036811">
    <property type="entry name" value="Ubol_cytC_Rdtase_hinge_dom_sf"/>
</dbReference>